<keyword evidence="7" id="KW-0805">Transcription regulation</keyword>
<feature type="region of interest" description="Disordered" evidence="11">
    <location>
        <begin position="844"/>
        <end position="891"/>
    </location>
</feature>
<dbReference type="SUPFAM" id="SSF82199">
    <property type="entry name" value="SET domain"/>
    <property type="match status" value="1"/>
</dbReference>
<dbReference type="OMA" id="YCMQVMW"/>
<evidence type="ECO:0000256" key="11">
    <source>
        <dbReference type="SAM" id="MobiDB-lite"/>
    </source>
</evidence>
<comment type="catalytic activity">
    <reaction evidence="10">
        <text>L-lysyl(4)-[histone H3] + 3 S-adenosyl-L-methionine = N(6),N(6),N(6)-trimethyl-L-lysyl(4)-[histone H3] + 3 S-adenosyl-L-homocysteine + 3 H(+)</text>
        <dbReference type="Rhea" id="RHEA:60260"/>
        <dbReference type="Rhea" id="RHEA-COMP:15537"/>
        <dbReference type="Rhea" id="RHEA-COMP:15547"/>
        <dbReference type="ChEBI" id="CHEBI:15378"/>
        <dbReference type="ChEBI" id="CHEBI:29969"/>
        <dbReference type="ChEBI" id="CHEBI:57856"/>
        <dbReference type="ChEBI" id="CHEBI:59789"/>
        <dbReference type="ChEBI" id="CHEBI:61961"/>
        <dbReference type="EC" id="2.1.1.354"/>
    </reaction>
</comment>
<dbReference type="STRING" id="13333.W1PUF1"/>
<dbReference type="GO" id="GO:0042800">
    <property type="term" value="F:histone H3K4 methyltransferase activity"/>
    <property type="evidence" value="ECO:0000318"/>
    <property type="project" value="GO_Central"/>
</dbReference>
<dbReference type="InterPro" id="IPR003169">
    <property type="entry name" value="GYF"/>
</dbReference>
<dbReference type="Gramene" id="ERN11464">
    <property type="protein sequence ID" value="ERN11464"/>
    <property type="gene ID" value="AMTR_s00022p00081590"/>
</dbReference>
<evidence type="ECO:0000256" key="1">
    <source>
        <dbReference type="ARBA" id="ARBA00004123"/>
    </source>
</evidence>
<dbReference type="SMART" id="SM00317">
    <property type="entry name" value="SET"/>
    <property type="match status" value="1"/>
</dbReference>
<evidence type="ECO:0000256" key="3">
    <source>
        <dbReference type="ARBA" id="ARBA00022603"/>
    </source>
</evidence>
<dbReference type="Gene3D" id="2.170.270.10">
    <property type="entry name" value="SET domain"/>
    <property type="match status" value="1"/>
</dbReference>
<feature type="region of interest" description="Disordered" evidence="11">
    <location>
        <begin position="1002"/>
        <end position="1031"/>
    </location>
</feature>
<reference evidence="15" key="1">
    <citation type="journal article" date="2013" name="Science">
        <title>The Amborella genome and the evolution of flowering plants.</title>
        <authorList>
            <consortium name="Amborella Genome Project"/>
        </authorList>
    </citation>
    <scope>NUCLEOTIDE SEQUENCE [LARGE SCALE GENOMIC DNA]</scope>
</reference>
<gene>
    <name evidence="14" type="ORF">AMTR_s00022p00081590</name>
</gene>
<evidence type="ECO:0000256" key="7">
    <source>
        <dbReference type="ARBA" id="ARBA00023015"/>
    </source>
</evidence>
<dbReference type="InterPro" id="IPR035445">
    <property type="entry name" value="GYF-like_dom_sf"/>
</dbReference>
<dbReference type="HOGENOM" id="CLU_003563_0_0_1"/>
<dbReference type="PANTHER" id="PTHR45814">
    <property type="entry name" value="HISTONE-LYSINE N-METHYLTRANSFERASE SETD1"/>
    <property type="match status" value="1"/>
</dbReference>
<dbReference type="InterPro" id="IPR001214">
    <property type="entry name" value="SET_dom"/>
</dbReference>
<keyword evidence="5" id="KW-0949">S-adenosyl-L-methionine</keyword>
<evidence type="ECO:0000256" key="4">
    <source>
        <dbReference type="ARBA" id="ARBA00022679"/>
    </source>
</evidence>
<keyword evidence="4" id="KW-0808">Transferase</keyword>
<dbReference type="PROSITE" id="PS50280">
    <property type="entry name" value="SET"/>
    <property type="match status" value="1"/>
</dbReference>
<dbReference type="Gene3D" id="3.30.1490.40">
    <property type="match status" value="2"/>
</dbReference>
<keyword evidence="3" id="KW-0489">Methyltransferase</keyword>
<dbReference type="PROSITE" id="PS50829">
    <property type="entry name" value="GYF"/>
    <property type="match status" value="1"/>
</dbReference>
<feature type="compositionally biased region" description="Polar residues" evidence="11">
    <location>
        <begin position="861"/>
        <end position="884"/>
    </location>
</feature>
<dbReference type="Pfam" id="PF02213">
    <property type="entry name" value="GYF"/>
    <property type="match status" value="1"/>
</dbReference>
<feature type="domain" description="GYF" evidence="13">
    <location>
        <begin position="298"/>
        <end position="347"/>
    </location>
</feature>
<dbReference type="InterPro" id="IPR037841">
    <property type="entry name" value="SET_SETD1A/B"/>
</dbReference>
<evidence type="ECO:0000256" key="8">
    <source>
        <dbReference type="ARBA" id="ARBA00023163"/>
    </source>
</evidence>
<keyword evidence="9" id="KW-0539">Nucleus</keyword>
<dbReference type="GO" id="GO:0140999">
    <property type="term" value="F:histone H3K4 trimethyltransferase activity"/>
    <property type="evidence" value="ECO:0007669"/>
    <property type="project" value="UniProtKB-EC"/>
</dbReference>
<comment type="subcellular location">
    <subcellularLocation>
        <location evidence="1">Nucleus</location>
    </subcellularLocation>
</comment>
<dbReference type="SUPFAM" id="SSF55277">
    <property type="entry name" value="GYF domain"/>
    <property type="match status" value="1"/>
</dbReference>
<dbReference type="Proteomes" id="UP000017836">
    <property type="component" value="Unassembled WGS sequence"/>
</dbReference>
<keyword evidence="6" id="KW-0156">Chromatin regulator</keyword>
<proteinExistence type="predicted"/>
<dbReference type="InterPro" id="IPR046341">
    <property type="entry name" value="SET_dom_sf"/>
</dbReference>
<dbReference type="PANTHER" id="PTHR45814:SF2">
    <property type="entry name" value="HISTONE-LYSINE N-METHYLTRANSFERASE SETD1"/>
    <property type="match status" value="1"/>
</dbReference>
<evidence type="ECO:0000256" key="5">
    <source>
        <dbReference type="ARBA" id="ARBA00022691"/>
    </source>
</evidence>
<dbReference type="GO" id="GO:0032259">
    <property type="term" value="P:methylation"/>
    <property type="evidence" value="ECO:0007669"/>
    <property type="project" value="UniProtKB-KW"/>
</dbReference>
<accession>W1PUF1</accession>
<dbReference type="eggNOG" id="KOG1080">
    <property type="taxonomic scope" value="Eukaryota"/>
</dbReference>
<dbReference type="Pfam" id="PF00856">
    <property type="entry name" value="SET"/>
    <property type="match status" value="1"/>
</dbReference>
<evidence type="ECO:0000313" key="14">
    <source>
        <dbReference type="EMBL" id="ERN11464.1"/>
    </source>
</evidence>
<feature type="domain" description="SET" evidence="12">
    <location>
        <begin position="1206"/>
        <end position="1323"/>
    </location>
</feature>
<evidence type="ECO:0000256" key="10">
    <source>
        <dbReference type="ARBA" id="ARBA00047571"/>
    </source>
</evidence>
<dbReference type="EC" id="2.1.1.354" evidence="2"/>
<keyword evidence="8" id="KW-0804">Transcription</keyword>
<dbReference type="CDD" id="cd19169">
    <property type="entry name" value="SET_SETD1"/>
    <property type="match status" value="1"/>
</dbReference>
<dbReference type="GO" id="GO:0048188">
    <property type="term" value="C:Set1C/COMPASS complex"/>
    <property type="evidence" value="ECO:0000318"/>
    <property type="project" value="GO_Central"/>
</dbReference>
<organism evidence="14 15">
    <name type="scientific">Amborella trichopoda</name>
    <dbReference type="NCBI Taxonomy" id="13333"/>
    <lineage>
        <taxon>Eukaryota</taxon>
        <taxon>Viridiplantae</taxon>
        <taxon>Streptophyta</taxon>
        <taxon>Embryophyta</taxon>
        <taxon>Tracheophyta</taxon>
        <taxon>Spermatophyta</taxon>
        <taxon>Magnoliopsida</taxon>
        <taxon>Amborellales</taxon>
        <taxon>Amborellaceae</taxon>
        <taxon>Amborella</taxon>
    </lineage>
</organism>
<name>W1PUF1_AMBTC</name>
<keyword evidence="15" id="KW-1185">Reference proteome</keyword>
<sequence length="1342" mass="147860">MLCEEIIGYMVASTRCGCNTDHNATASTLYEYPGHFGRSKRLKISSPGGSSPEAYTCIGSIHEVSSYPPAQWEGRAFECCSRNTHELSSHCDSLGMVCSPPPVEGSCQSTSDAGDLSHSCVSVEGNGQYNMISGGVQTTNVSGWTYVNERGQMCGPYSQEQLYEGLSTGFLPDELPVYAVIGGNVATPVPLKYIFQIHNSVDVHLPGPAAAIPSVVPNVSHEFANNFPSSSAVLASQSLMEKDCVGHGVASGSVLSNMQSGPQSFVSSSNCTSNQEIVNVDIISQALSAVAPLMSWEESCWFFEDGEGRKHGPYSRSLLYSWHVNGYISDSVMVYHVDNKFSPSTLGTIINGWSMSEAVSDPKPANKSGDAVPLGRFLENATEEVSVQLHSAIMKASRRLILDEIISSTVQHFAASKKANKHQKVVQTSNRVADASSCDVQMPGFTREQQDIKNIECMDLATVSAGNQTNSDDRVPHVPTVDSKSTASIKSFPGILLVIQHVLFESCLRTLWETVFSEAINDHVHTWRKRMRWSGYPIVPVAFTAPKQDTQHDDFSSRELDYPPGFGPVTVNPEYHAVAPGPAPAPAPTHAYAHAQSSDIPECSLRVESSDMSQDLHHKHMMELQNGVERKLHSCVLLSLNEFLKEFIEAEVMRWSDSHKQKEEDEENIFCREDAPTAVTSMPAVVRYDLPTISENSEMGVACVVDHVVSSSNDVSVQSMANVTSSLDAKEQVRSSRTFASVFERLGLPTADGMDCADIDEPPPPGFEKGSEKPLDVVQKIDFCPTNSDQDISRMGLYITLALCRQKLRELVVREWRSITIGITLRKCIRSWFASRKKSSSVGISNEREVSSRLPKELTKQSKQGTISGPSSELSADIGSNSNSQRKRLPRKRLASCLQSMASPNMIEQEQPSGMGMESQIPGPVSTLAVTESANEDLLKQKTAEWKVKSIANSESSKSSKEIILLDCSSSRKITAQFSRRKKSKFQTVDAMSELTSSLELPTSLKPSDLPLDSGPCNASMKRSKDNVDDQLAGNSANQVEEDMDGHGTLPRDKVVLHQSNRTKALKLNKKILVDSMATSTIEENSKRPLLNGVKKARCKQLSLRTTNSKVKSSNSCPISHGCARCSINGWEWHRWSQNASPSERARVRGIQFDPVQYFGARDSLNLSANNKGLSARTNRVKLRNLVAAVEDAELLRITQLKARKKRLRFQRSKIHDWGLVALEPIEAEDFVIEYVGELIRPRVSDIRERQYEKMGIGSSYLFRLDDGYVVDATKCGGIARFINHSCEPNCYTKIITVESQKKIFVYSKRAISAGEEITYDYKFPREEKKIPCNCGSKRLGV</sequence>
<evidence type="ECO:0000256" key="2">
    <source>
        <dbReference type="ARBA" id="ARBA00012182"/>
    </source>
</evidence>
<feature type="compositionally biased region" description="Basic and acidic residues" evidence="11">
    <location>
        <begin position="846"/>
        <end position="860"/>
    </location>
</feature>
<evidence type="ECO:0000313" key="15">
    <source>
        <dbReference type="Proteomes" id="UP000017836"/>
    </source>
</evidence>
<dbReference type="InterPro" id="IPR044570">
    <property type="entry name" value="Set1-like"/>
</dbReference>
<protein>
    <recommendedName>
        <fullName evidence="2">[histone H3]-lysine(4) N-trimethyltransferase</fullName>
        <ecNumber evidence="2">2.1.1.354</ecNumber>
    </recommendedName>
</protein>
<evidence type="ECO:0000259" key="13">
    <source>
        <dbReference type="PROSITE" id="PS50829"/>
    </source>
</evidence>
<evidence type="ECO:0000259" key="12">
    <source>
        <dbReference type="PROSITE" id="PS50280"/>
    </source>
</evidence>
<evidence type="ECO:0000256" key="9">
    <source>
        <dbReference type="ARBA" id="ARBA00023242"/>
    </source>
</evidence>
<dbReference type="EMBL" id="KI392687">
    <property type="protein sequence ID" value="ERN11464.1"/>
    <property type="molecule type" value="Genomic_DNA"/>
</dbReference>
<evidence type="ECO:0000256" key="6">
    <source>
        <dbReference type="ARBA" id="ARBA00022853"/>
    </source>
</evidence>